<dbReference type="GO" id="GO:0008915">
    <property type="term" value="F:lipid-A-disaccharide synthase activity"/>
    <property type="evidence" value="ECO:0007669"/>
    <property type="project" value="InterPro"/>
</dbReference>
<keyword evidence="5" id="KW-1185">Reference proteome</keyword>
<accession>A0A518CXX8</accession>
<evidence type="ECO:0000259" key="3">
    <source>
        <dbReference type="SMART" id="SM01259"/>
    </source>
</evidence>
<organism evidence="4 5">
    <name type="scientific">Rohdeia mirabilis</name>
    <dbReference type="NCBI Taxonomy" id="2528008"/>
    <lineage>
        <taxon>Bacteria</taxon>
        <taxon>Pseudomonadati</taxon>
        <taxon>Planctomycetota</taxon>
        <taxon>Planctomycetia</taxon>
        <taxon>Planctomycetia incertae sedis</taxon>
        <taxon>Rohdeia</taxon>
    </lineage>
</organism>
<feature type="transmembrane region" description="Helical" evidence="2">
    <location>
        <begin position="153"/>
        <end position="170"/>
    </location>
</feature>
<evidence type="ECO:0000256" key="1">
    <source>
        <dbReference type="SAM" id="MobiDB-lite"/>
    </source>
</evidence>
<dbReference type="InterPro" id="IPR011499">
    <property type="entry name" value="Lipid_A_biosynth_N"/>
</dbReference>
<evidence type="ECO:0000256" key="2">
    <source>
        <dbReference type="SAM" id="Phobius"/>
    </source>
</evidence>
<keyword evidence="2" id="KW-0812">Transmembrane</keyword>
<dbReference type="Proteomes" id="UP000319342">
    <property type="component" value="Chromosome"/>
</dbReference>
<feature type="domain" description="Lipid A biosynthesis N-terminal" evidence="3">
    <location>
        <begin position="7"/>
        <end position="78"/>
    </location>
</feature>
<keyword evidence="2" id="KW-0472">Membrane</keyword>
<feature type="compositionally biased region" description="Acidic residues" evidence="1">
    <location>
        <begin position="208"/>
        <end position="222"/>
    </location>
</feature>
<name>A0A518CXX8_9BACT</name>
<dbReference type="SMART" id="SM01259">
    <property type="entry name" value="LAB_N"/>
    <property type="match status" value="2"/>
</dbReference>
<feature type="transmembrane region" description="Helical" evidence="2">
    <location>
        <begin position="118"/>
        <end position="141"/>
    </location>
</feature>
<evidence type="ECO:0000313" key="4">
    <source>
        <dbReference type="EMBL" id="QDU84083.1"/>
    </source>
</evidence>
<dbReference type="GO" id="GO:0009245">
    <property type="term" value="P:lipid A biosynthetic process"/>
    <property type="evidence" value="ECO:0007669"/>
    <property type="project" value="InterPro"/>
</dbReference>
<keyword evidence="2" id="KW-1133">Transmembrane helix</keyword>
<protein>
    <submittedName>
        <fullName evidence="4">Lipid-A-disaccharide synthase</fullName>
    </submittedName>
</protein>
<feature type="region of interest" description="Disordered" evidence="1">
    <location>
        <begin position="203"/>
        <end position="247"/>
    </location>
</feature>
<gene>
    <name evidence="4" type="ORF">Pla163_11850</name>
</gene>
<evidence type="ECO:0000313" key="5">
    <source>
        <dbReference type="Proteomes" id="UP000319342"/>
    </source>
</evidence>
<dbReference type="EMBL" id="CP036290">
    <property type="protein sequence ID" value="QDU84083.1"/>
    <property type="molecule type" value="Genomic_DNA"/>
</dbReference>
<feature type="transmembrane region" description="Helical" evidence="2">
    <location>
        <begin position="87"/>
        <end position="106"/>
    </location>
</feature>
<sequence length="247" mass="27101">MNGWELLGWTGQALFFSRFLVQWLASEKAGRSVAPPIFWWISLVATVLLGLYSWGTGLPLFQMVFVINCAVYLRNVTLTFSSRTLPAPYAAVLAIVACGTLLRDVLRSDKYDFAGADGAWFVVGTVGAVAWASRFPLQWWLSERRGKSHFPRAFWWVSLVGNAALLAYAIHLERAVLIAGFSIGPLVQIRNLVLDARGRAERAHAATDEDTTEASGEPEFELEPGGGGRSGVQPSDRSTYAPPSPRK</sequence>
<dbReference type="GO" id="GO:0016020">
    <property type="term" value="C:membrane"/>
    <property type="evidence" value="ECO:0007669"/>
    <property type="project" value="GOC"/>
</dbReference>
<dbReference type="Pfam" id="PF07578">
    <property type="entry name" value="LAB_N"/>
    <property type="match status" value="2"/>
</dbReference>
<reference evidence="4 5" key="1">
    <citation type="submission" date="2019-02" db="EMBL/GenBank/DDBJ databases">
        <title>Deep-cultivation of Planctomycetes and their phenomic and genomic characterization uncovers novel biology.</title>
        <authorList>
            <person name="Wiegand S."/>
            <person name="Jogler M."/>
            <person name="Boedeker C."/>
            <person name="Pinto D."/>
            <person name="Vollmers J."/>
            <person name="Rivas-Marin E."/>
            <person name="Kohn T."/>
            <person name="Peeters S.H."/>
            <person name="Heuer A."/>
            <person name="Rast P."/>
            <person name="Oberbeckmann S."/>
            <person name="Bunk B."/>
            <person name="Jeske O."/>
            <person name="Meyerdierks A."/>
            <person name="Storesund J.E."/>
            <person name="Kallscheuer N."/>
            <person name="Luecker S."/>
            <person name="Lage O.M."/>
            <person name="Pohl T."/>
            <person name="Merkel B.J."/>
            <person name="Hornburger P."/>
            <person name="Mueller R.-W."/>
            <person name="Bruemmer F."/>
            <person name="Labrenz M."/>
            <person name="Spormann A.M."/>
            <person name="Op den Camp H."/>
            <person name="Overmann J."/>
            <person name="Amann R."/>
            <person name="Jetten M.S.M."/>
            <person name="Mascher T."/>
            <person name="Medema M.H."/>
            <person name="Devos D.P."/>
            <person name="Kaster A.-K."/>
            <person name="Ovreas L."/>
            <person name="Rohde M."/>
            <person name="Galperin M.Y."/>
            <person name="Jogler C."/>
        </authorList>
    </citation>
    <scope>NUCLEOTIDE SEQUENCE [LARGE SCALE GENOMIC DNA]</scope>
    <source>
        <strain evidence="4 5">Pla163</strain>
    </source>
</reference>
<proteinExistence type="predicted"/>
<feature type="domain" description="Lipid A biosynthesis N-terminal" evidence="3">
    <location>
        <begin position="123"/>
        <end position="194"/>
    </location>
</feature>
<feature type="transmembrane region" description="Helical" evidence="2">
    <location>
        <begin position="37"/>
        <end position="54"/>
    </location>
</feature>
<feature type="transmembrane region" description="Helical" evidence="2">
    <location>
        <begin position="176"/>
        <end position="193"/>
    </location>
</feature>
<dbReference type="AlphaFoldDB" id="A0A518CXX8"/>
<dbReference type="RefSeq" id="WP_419186360.1">
    <property type="nucleotide sequence ID" value="NZ_CP036290.1"/>
</dbReference>